<feature type="domain" description="Helicase ATP-binding" evidence="14">
    <location>
        <begin position="489"/>
        <end position="671"/>
    </location>
</feature>
<evidence type="ECO:0000256" key="5">
    <source>
        <dbReference type="ARBA" id="ARBA00022741"/>
    </source>
</evidence>
<evidence type="ECO:0000256" key="9">
    <source>
        <dbReference type="ARBA" id="ARBA00022840"/>
    </source>
</evidence>
<evidence type="ECO:0000256" key="6">
    <source>
        <dbReference type="ARBA" id="ARBA00022763"/>
    </source>
</evidence>
<evidence type="ECO:0000256" key="8">
    <source>
        <dbReference type="ARBA" id="ARBA00022806"/>
    </source>
</evidence>
<dbReference type="GO" id="GO:0003676">
    <property type="term" value="F:nucleic acid binding"/>
    <property type="evidence" value="ECO:0007669"/>
    <property type="project" value="InterPro"/>
</dbReference>
<evidence type="ECO:0000256" key="3">
    <source>
        <dbReference type="ARBA" id="ARBA00022490"/>
    </source>
</evidence>
<dbReference type="Gene3D" id="1.10.3380.10">
    <property type="entry name" value="Sec63 N-terminal domain-like domain"/>
    <property type="match status" value="2"/>
</dbReference>
<sequence length="2229" mass="252362">MSQLVQPHFSETLRTFSGVAADEQCFDEPADAILQKKEVQNERRLKKSSASWNFVKQTILSVRDKSDTEVIVALRELLHYAQEFAGGDCLEEVIQSAALLLLDTFQESEDDGLVSDRQRQLLRTTFGSFPPDLPNKAHSLVRKIFSWLPPETRDLLLEQKNSIEDQFPESTEFTRKLKVGGFVPFVDDEIEVCSEDELFVKDQARLDMSYKTPVLQNGVSRKPKNRYNSSWLREQVQTVLADNSALGLSVEEIVNVVTPMLDSHRTDKELEGEMFEFFGAEFLGVIHNILDHRKELVKAINAEALSIGDAFPDVPTLKNQPTKPTYGCQVTVQSEQEKALMKKIQKEEKRIGRDRMKNTKDQEDEVQLNVEFLRRQKHAELNAELKTVKEAPLLPRRPQVYVERYPNVYDSFAEAKKSAAFIAGTKLALPTDCKVNSTGKYEEVSIPLSKPPPPNVGNKLVKVADLDEVCRIGFKGVETLNRIQSIVFDTVYNTNENLLICAPTGAGKTNVAMLAILHEVKQHVDGKGLGSNFKVVYVAPMKALAAEMVRNFGKKLEPLGVVVRELTGDMQLSKAEIMKTHMLVTTPEKWDVVTRKSTGDIALNQIVKLLILDEVHLLHGDRGPVLEALVARTLRQVESSQRMIRIVGLSATLPNYEDVAHFLRVNPRMGLFYFDNRFRPVPLGQTFIGVKATSNLQQMTDMDEVCFDRVFSVVQKGFQVMVFVHSRNSTVKTARALRELAQQQGKLPKFQVVQSVQYVNAEKQMMHSRNSAIKDLFPYGFSIHHAGMLRCDRNLVEKLFSEGMINVLVCTSTLAWGVNLPAHAVIIKGTDIYDSKHGSFVDLDILDVMQIFGRAGRPQFDKEGHGTIITTHAKLNKYLSLLTCQFPIESNFHQNLMDNLNAEISLGTVSTVSEAVEWLSYTYLFVRMRRNPLVYGIKCTSLLEDPTLCQYRRDLVISAAKTLDKAKMIRFDSKSESLDSTNLGRTASHFYIKHATVEHFNDLLERKCLTEGDILAAVSKAQEFDQLQVREDELPELDLLLDVSCKLSVAGGSENSFGKVNILLQNFISRGPVESFSLISDQAYIVQNATRILRALFDMVLRAGGAIMAGRILTLCKAVERQVWSFESPLKQFPDIGYHVLKHIEEKDLRVDYIKDMGAKDIGMMVHNPKVGTQVELCARQIPQLVVVPRIQPITRTVIKVQLDITADFRWSDRVHKGAEAFWIWVEDPNSDEIYHYEYFVLTKMQAVRQETQNLVFTIPVTEPLPPQYLVRVDSDHWLGSEQTIPLTFHHLILPERHPPHTELLDLQPLPVGALNNVMYEVLYSFSHFNPIQTQIFHTLYHTDYNVLLGAPTGSGKTIAAEIAMFRIFNVNPSSKVVYIAPLKALVRERIKDWKVRLEEKLDKKVAELTGDVTPDFRVITNAHVIVTTPEKWDGISRSWHTRGYVKDWKVRLEEKLDKKVAELTGDVTPDFRVITNAHVIVTTPEKWDGISRSWHTRGYVKDVSLIIIDEIHLLGEGRGPVLEVIVSRANYISSYTNRKVRIIGLSTALANARDLADWLGIGEVGLYNFKPAVRPVPLEVHVAGFPGKHYCPRMALMNKPTYRAVQQHSPEKPVLIFVSSRRQTRLTALDLIAFLAAEDNPRQWLHMPDDKMDSVIQGVNDQNLKLALAFGIGLHHAGLQEKDRRIVEELFVNQKIQVLIATSTLAWGVNFPAHLVVVKGTEYYDAKVQRYVDFPITDVLQMIGRAGRPQFDDQGVAVVLVHDLKKKFYNKFLYEPFPVESSLLDVLADHVNAEVVAGTIRSTQDCLDYMTWTYFYRRLLQNPSYYGLENTEPKQMNAYLSNLVTKALRTLQDSSCLEVDTDDRTLISTALGKIASFYYMSHESIRLLYETLQVDSSVEKILRALTQVKEYAELPVRHNEDLINGDLAKSCPVAVDSSTFNSPHTKAHLLFQAHFSRLQLPCSDYKTDTKSVLDQAIRLLQAIIDIVGNQGWLCPALSGIILLQMIIQARWHTDNTLLTLPHIDDAAVVCFKSISVDSLPEAVQLCNESPKALENALHEKLQERQLHQVMDTLRQLPNQRVRLYIEEISVAEKQDWTPIKLECIRGPVPDDHWVPVRSNGEYVLQAEVSQQHGRGKGGSFRALAPCFPKPKDEGWFLVLGHAQRKELIALKRVGSLRSNSKQHLTFRAPQEVGRVVYTFYLMSDSYLGLDQQYTVCLDVQEAGSKAYN</sequence>
<dbReference type="SUPFAM" id="SSF46785">
    <property type="entry name" value="Winged helix' DNA-binding domain"/>
    <property type="match status" value="2"/>
</dbReference>
<dbReference type="Gene3D" id="2.60.40.150">
    <property type="entry name" value="C2 domain"/>
    <property type="match status" value="2"/>
</dbReference>
<dbReference type="InterPro" id="IPR036388">
    <property type="entry name" value="WH-like_DNA-bd_sf"/>
</dbReference>
<dbReference type="Pfam" id="PF26582">
    <property type="entry name" value="ASCC3_N"/>
    <property type="match status" value="1"/>
</dbReference>
<dbReference type="Pfam" id="PF00270">
    <property type="entry name" value="DEAD"/>
    <property type="match status" value="3"/>
</dbReference>
<dbReference type="FunFam" id="3.40.50.300:FF:000231">
    <property type="entry name" value="Activating signal cointegrator 1 complex subunit 3"/>
    <property type="match status" value="1"/>
</dbReference>
<dbReference type="PIRSF" id="PIRSF039073">
    <property type="entry name" value="BRR2"/>
    <property type="match status" value="1"/>
</dbReference>
<dbReference type="InterPro" id="IPR014756">
    <property type="entry name" value="Ig_E-set"/>
</dbReference>
<dbReference type="FunFam" id="2.60.40.150:FF:000004">
    <property type="entry name" value="RNA helicase, activating signal cointegrator 1"/>
    <property type="match status" value="1"/>
</dbReference>
<feature type="domain" description="Helicase C-terminal" evidence="15">
    <location>
        <begin position="706"/>
        <end position="920"/>
    </location>
</feature>
<dbReference type="FunFam" id="1.10.3380.10:FF:000001">
    <property type="entry name" value="U5 small nuclear ribonucleoprotein helicase"/>
    <property type="match status" value="1"/>
</dbReference>
<evidence type="ECO:0000313" key="16">
    <source>
        <dbReference type="EMBL" id="MXV01121.1"/>
    </source>
</evidence>
<dbReference type="InterPro" id="IPR003593">
    <property type="entry name" value="AAA+_ATPase"/>
</dbReference>
<evidence type="ECO:0000256" key="11">
    <source>
        <dbReference type="ARBA" id="ARBA00023235"/>
    </source>
</evidence>
<reference evidence="16" key="1">
    <citation type="submission" date="2019-12" db="EMBL/GenBank/DDBJ databases">
        <title>An insight into the sialome of adult female Ixodes ricinus ticks feeding for 6 days.</title>
        <authorList>
            <person name="Perner J."/>
            <person name="Ribeiro J.M.C."/>
        </authorList>
    </citation>
    <scope>NUCLEOTIDE SEQUENCE</scope>
    <source>
        <strain evidence="16">Semi-engorged</strain>
        <tissue evidence="16">Salivary glands</tissue>
    </source>
</reference>
<dbReference type="FunFam" id="3.40.50.300:FF:000062">
    <property type="entry name" value="U5 small nuclear ribonucleoprotein helicase"/>
    <property type="match status" value="1"/>
</dbReference>
<feature type="domain" description="Helicase C-terminal" evidence="15">
    <location>
        <begin position="1605"/>
        <end position="1796"/>
    </location>
</feature>
<dbReference type="Gene3D" id="3.40.50.300">
    <property type="entry name" value="P-loop containing nucleotide triphosphate hydrolases"/>
    <property type="match status" value="5"/>
</dbReference>
<protein>
    <submittedName>
        <fullName evidence="16">Putative rna helicase brr2 dead-box superfamily protein</fullName>
    </submittedName>
</protein>
<dbReference type="EMBL" id="GIFC01019037">
    <property type="protein sequence ID" value="MXV01121.1"/>
    <property type="molecule type" value="Transcribed_RNA"/>
</dbReference>
<evidence type="ECO:0000256" key="1">
    <source>
        <dbReference type="ARBA" id="ARBA00004324"/>
    </source>
</evidence>
<dbReference type="FunFam" id="1.10.3380.10:FF:000002">
    <property type="entry name" value="Activating signal cointegrator 1 complex subunit 3"/>
    <property type="match status" value="1"/>
</dbReference>
<keyword evidence="11" id="KW-0413">Isomerase</keyword>
<keyword evidence="12" id="KW-0539">Nucleus</keyword>
<evidence type="ECO:0000256" key="13">
    <source>
        <dbReference type="ARBA" id="ARBA00054527"/>
    </source>
</evidence>
<dbReference type="FunFam" id="1.10.10.10:FF:000012">
    <property type="entry name" value="U5 small nuclear ribonucleoprotein helicase"/>
    <property type="match status" value="1"/>
</dbReference>
<evidence type="ECO:0000256" key="4">
    <source>
        <dbReference type="ARBA" id="ARBA00022737"/>
    </source>
</evidence>
<evidence type="ECO:0000256" key="7">
    <source>
        <dbReference type="ARBA" id="ARBA00022801"/>
    </source>
</evidence>
<keyword evidence="8 16" id="KW-0347">Helicase</keyword>
<dbReference type="SMART" id="SM00487">
    <property type="entry name" value="DEXDc"/>
    <property type="match status" value="2"/>
</dbReference>
<dbReference type="PANTHER" id="PTHR47961:SF13">
    <property type="entry name" value="ACTIVATING SIGNAL COINTEGRATOR 1 COMPLEX SUBUNIT 3"/>
    <property type="match status" value="1"/>
</dbReference>
<evidence type="ECO:0000256" key="10">
    <source>
        <dbReference type="ARBA" id="ARBA00023204"/>
    </source>
</evidence>
<keyword evidence="7" id="KW-0378">Hydrolase</keyword>
<feature type="domain" description="Helicase ATP-binding" evidence="14">
    <location>
        <begin position="1338"/>
        <end position="1568"/>
    </location>
</feature>
<accession>A0A6B0VF88</accession>
<dbReference type="Pfam" id="PF23445">
    <property type="entry name" value="WHD_SNRNP200"/>
    <property type="match status" value="2"/>
</dbReference>
<dbReference type="Gene3D" id="1.10.10.10">
    <property type="entry name" value="Winged helix-like DNA-binding domain superfamily/Winged helix DNA-binding domain"/>
    <property type="match status" value="2"/>
</dbReference>
<dbReference type="GO" id="GO:0016787">
    <property type="term" value="F:hydrolase activity"/>
    <property type="evidence" value="ECO:0007669"/>
    <property type="project" value="UniProtKB-KW"/>
</dbReference>
<dbReference type="SMART" id="SM00973">
    <property type="entry name" value="Sec63"/>
    <property type="match status" value="2"/>
</dbReference>
<evidence type="ECO:0000259" key="15">
    <source>
        <dbReference type="PROSITE" id="PS51194"/>
    </source>
</evidence>
<dbReference type="SMART" id="SM00382">
    <property type="entry name" value="AAA"/>
    <property type="match status" value="2"/>
</dbReference>
<dbReference type="InterPro" id="IPR004179">
    <property type="entry name" value="Sec63-dom"/>
</dbReference>
<dbReference type="GO" id="GO:0005524">
    <property type="term" value="F:ATP binding"/>
    <property type="evidence" value="ECO:0007669"/>
    <property type="project" value="UniProtKB-KW"/>
</dbReference>
<organism evidence="16">
    <name type="scientific">Ixodes ricinus</name>
    <name type="common">Common tick</name>
    <name type="synonym">Acarus ricinus</name>
    <dbReference type="NCBI Taxonomy" id="34613"/>
    <lineage>
        <taxon>Eukaryota</taxon>
        <taxon>Metazoa</taxon>
        <taxon>Ecdysozoa</taxon>
        <taxon>Arthropoda</taxon>
        <taxon>Chelicerata</taxon>
        <taxon>Arachnida</taxon>
        <taxon>Acari</taxon>
        <taxon>Parasitiformes</taxon>
        <taxon>Ixodida</taxon>
        <taxon>Ixodoidea</taxon>
        <taxon>Ixodidae</taxon>
        <taxon>Ixodinae</taxon>
        <taxon>Ixodes</taxon>
    </lineage>
</organism>
<dbReference type="CDD" id="cd18795">
    <property type="entry name" value="SF2_C_Ski2"/>
    <property type="match status" value="2"/>
</dbReference>
<dbReference type="InterPro" id="IPR001650">
    <property type="entry name" value="Helicase_C-like"/>
</dbReference>
<dbReference type="InterPro" id="IPR036390">
    <property type="entry name" value="WH_DNA-bd_sf"/>
</dbReference>
<comment type="subcellular location">
    <subcellularLocation>
        <location evidence="2">Cytoplasm</location>
        <location evidence="2">Cytosol</location>
    </subcellularLocation>
    <subcellularLocation>
        <location evidence="1">Nucleus speckle</location>
    </subcellularLocation>
</comment>
<dbReference type="PROSITE" id="PS51194">
    <property type="entry name" value="HELICASE_CTER"/>
    <property type="match status" value="2"/>
</dbReference>
<dbReference type="InterPro" id="IPR027417">
    <property type="entry name" value="P-loop_NTPase"/>
</dbReference>
<dbReference type="SUPFAM" id="SSF81296">
    <property type="entry name" value="E set domains"/>
    <property type="match status" value="1"/>
</dbReference>
<keyword evidence="10" id="KW-0234">DNA repair</keyword>
<dbReference type="PROSITE" id="PS51192">
    <property type="entry name" value="HELICASE_ATP_BIND_1"/>
    <property type="match status" value="2"/>
</dbReference>
<dbReference type="PANTHER" id="PTHR47961">
    <property type="entry name" value="DNA POLYMERASE THETA, PUTATIVE (AFU_ORTHOLOGUE AFUA_1G05260)-RELATED"/>
    <property type="match status" value="1"/>
</dbReference>
<dbReference type="Pfam" id="PF02889">
    <property type="entry name" value="Sec63"/>
    <property type="match status" value="2"/>
</dbReference>
<dbReference type="InterPro" id="IPR058856">
    <property type="entry name" value="ASCC3_N"/>
</dbReference>
<dbReference type="CDD" id="cd18020">
    <property type="entry name" value="DEXHc_ASCC3_1"/>
    <property type="match status" value="1"/>
</dbReference>
<dbReference type="GO" id="GO:0005737">
    <property type="term" value="C:cytoplasm"/>
    <property type="evidence" value="ECO:0007669"/>
    <property type="project" value="UniProtKB-SubCell"/>
</dbReference>
<dbReference type="Gene3D" id="1.10.150.20">
    <property type="entry name" value="5' to 3' exonuclease, C-terminal subdomain"/>
    <property type="match status" value="1"/>
</dbReference>
<keyword evidence="3" id="KW-0963">Cytoplasm</keyword>
<dbReference type="SMART" id="SM00490">
    <property type="entry name" value="HELICc"/>
    <property type="match status" value="2"/>
</dbReference>
<dbReference type="FunFam" id="2.60.40.150:FF:000113">
    <property type="entry name" value="activating signal cointegrator 1 complex subunit 3"/>
    <property type="match status" value="1"/>
</dbReference>
<evidence type="ECO:0000256" key="12">
    <source>
        <dbReference type="ARBA" id="ARBA00023242"/>
    </source>
</evidence>
<dbReference type="SUPFAM" id="SSF158702">
    <property type="entry name" value="Sec63 N-terminal domain-like"/>
    <property type="match status" value="2"/>
</dbReference>
<evidence type="ECO:0000256" key="2">
    <source>
        <dbReference type="ARBA" id="ARBA00004514"/>
    </source>
</evidence>
<keyword evidence="9" id="KW-0067">ATP-binding</keyword>
<dbReference type="Pfam" id="PF00271">
    <property type="entry name" value="Helicase_C"/>
    <property type="match status" value="2"/>
</dbReference>
<comment type="function">
    <text evidence="13">Catalyzes the ATP-dependent unwinding of U4/U6 RNA duplices, an essential step in the assembly of a catalytically active spliceosome. Plays a role in pre-mRNA splicing.</text>
</comment>
<proteinExistence type="predicted"/>
<dbReference type="GO" id="GO:0180022">
    <property type="term" value="C:RQC-trigger complex"/>
    <property type="evidence" value="ECO:0007669"/>
    <property type="project" value="UniProtKB-ARBA"/>
</dbReference>
<dbReference type="SUPFAM" id="SSF52540">
    <property type="entry name" value="P-loop containing nucleoside triphosphate hydrolases"/>
    <property type="match status" value="4"/>
</dbReference>
<keyword evidence="5" id="KW-0547">Nucleotide-binding</keyword>
<dbReference type="InterPro" id="IPR014001">
    <property type="entry name" value="Helicase_ATP-bd"/>
</dbReference>
<dbReference type="FunFam" id="3.40.50.300:FF:000102">
    <property type="entry name" value="RNA helicase, activating signal cointegrator 1"/>
    <property type="match status" value="1"/>
</dbReference>
<dbReference type="InterPro" id="IPR035892">
    <property type="entry name" value="C2_domain_sf"/>
</dbReference>
<dbReference type="InterPro" id="IPR011545">
    <property type="entry name" value="DEAD/DEAH_box_helicase_dom"/>
</dbReference>
<keyword evidence="6" id="KW-0227">DNA damage</keyword>
<dbReference type="GO" id="GO:0004386">
    <property type="term" value="F:helicase activity"/>
    <property type="evidence" value="ECO:0007669"/>
    <property type="project" value="UniProtKB-KW"/>
</dbReference>
<dbReference type="InterPro" id="IPR050474">
    <property type="entry name" value="Hel308_SKI2-like"/>
</dbReference>
<name>A0A6B0VF88_IXORI</name>
<evidence type="ECO:0000259" key="14">
    <source>
        <dbReference type="PROSITE" id="PS51192"/>
    </source>
</evidence>
<dbReference type="InterPro" id="IPR057842">
    <property type="entry name" value="WH_MER3"/>
</dbReference>
<dbReference type="FunFam" id="1.10.10.10:FF:000024">
    <property type="entry name" value="U5 small nuclear ribonucleoprotein helicase"/>
    <property type="match status" value="1"/>
</dbReference>
<keyword evidence="4" id="KW-0677">Repeat</keyword>